<protein>
    <submittedName>
        <fullName evidence="2">Uncharacterized protein</fullName>
    </submittedName>
</protein>
<keyword evidence="1" id="KW-1133">Transmembrane helix</keyword>
<evidence type="ECO:0000256" key="1">
    <source>
        <dbReference type="SAM" id="Phobius"/>
    </source>
</evidence>
<keyword evidence="1" id="KW-0472">Membrane</keyword>
<evidence type="ECO:0000313" key="3">
    <source>
        <dbReference type="Proteomes" id="UP000289555"/>
    </source>
</evidence>
<accession>A0ABM7GGE6</accession>
<reference evidence="3" key="1">
    <citation type="journal article" date="2019" name="Microbiol. Resour. Announc.">
        <title>Complete Genome Sequence of Halomonas olivaria, a Moderately Halophilic Bacterium Isolated from Olive Processing Effluents, Obtained by Nanopore Sequencing.</title>
        <authorList>
            <person name="Nagata S."/>
            <person name="Ii K.M."/>
            <person name="Tsukimi T."/>
            <person name="Miura M.C."/>
            <person name="Galipon J."/>
            <person name="Arakawa K."/>
        </authorList>
    </citation>
    <scope>NUCLEOTIDE SEQUENCE [LARGE SCALE GENOMIC DNA]</scope>
    <source>
        <strain evidence="3">TYRC17</strain>
    </source>
</reference>
<gene>
    <name evidence="2" type="ORF">HORIV_20850</name>
</gene>
<feature type="transmembrane region" description="Helical" evidence="1">
    <location>
        <begin position="30"/>
        <end position="54"/>
    </location>
</feature>
<organism evidence="2 3">
    <name type="scientific">Vreelandella olivaria</name>
    <dbReference type="NCBI Taxonomy" id="390919"/>
    <lineage>
        <taxon>Bacteria</taxon>
        <taxon>Pseudomonadati</taxon>
        <taxon>Pseudomonadota</taxon>
        <taxon>Gammaproteobacteria</taxon>
        <taxon>Oceanospirillales</taxon>
        <taxon>Halomonadaceae</taxon>
        <taxon>Vreelandella</taxon>
    </lineage>
</organism>
<sequence>MPLGSALFHAAVSSLVLILAQLVVLGSVPWTFWMLPLVLLPLMVLTMGISWLLASLESSCAI</sequence>
<name>A0ABM7GGE6_9GAMM</name>
<proteinExistence type="predicted"/>
<evidence type="ECO:0000313" key="2">
    <source>
        <dbReference type="EMBL" id="BBI49664.1"/>
    </source>
</evidence>
<dbReference type="Proteomes" id="UP000289555">
    <property type="component" value="Chromosome"/>
</dbReference>
<keyword evidence="3" id="KW-1185">Reference proteome</keyword>
<dbReference type="EMBL" id="AP019416">
    <property type="protein sequence ID" value="BBI49664.1"/>
    <property type="molecule type" value="Genomic_DNA"/>
</dbReference>
<keyword evidence="1" id="KW-0812">Transmembrane</keyword>